<sequence>MEEDKEEEKIRSTTKTLRSKKVLEENCSDACVLQEGDDHAPGATGTCLSEEGHAGHYMLYLVARSSAS</sequence>
<evidence type="ECO:0000313" key="1">
    <source>
        <dbReference type="EMBL" id="MPC74668.1"/>
    </source>
</evidence>
<name>A0A5B7I145_PORTR</name>
<dbReference type="AlphaFoldDB" id="A0A5B7I145"/>
<protein>
    <submittedName>
        <fullName evidence="1">Uncharacterized protein</fullName>
    </submittedName>
</protein>
<accession>A0A5B7I145</accession>
<keyword evidence="2" id="KW-1185">Reference proteome</keyword>
<gene>
    <name evidence="1" type="ORF">E2C01_069040</name>
</gene>
<dbReference type="EMBL" id="VSRR010039436">
    <property type="protein sequence ID" value="MPC74668.1"/>
    <property type="molecule type" value="Genomic_DNA"/>
</dbReference>
<dbReference type="Proteomes" id="UP000324222">
    <property type="component" value="Unassembled WGS sequence"/>
</dbReference>
<proteinExistence type="predicted"/>
<comment type="caution">
    <text evidence="1">The sequence shown here is derived from an EMBL/GenBank/DDBJ whole genome shotgun (WGS) entry which is preliminary data.</text>
</comment>
<evidence type="ECO:0000313" key="2">
    <source>
        <dbReference type="Proteomes" id="UP000324222"/>
    </source>
</evidence>
<organism evidence="1 2">
    <name type="scientific">Portunus trituberculatus</name>
    <name type="common">Swimming crab</name>
    <name type="synonym">Neptunus trituberculatus</name>
    <dbReference type="NCBI Taxonomy" id="210409"/>
    <lineage>
        <taxon>Eukaryota</taxon>
        <taxon>Metazoa</taxon>
        <taxon>Ecdysozoa</taxon>
        <taxon>Arthropoda</taxon>
        <taxon>Crustacea</taxon>
        <taxon>Multicrustacea</taxon>
        <taxon>Malacostraca</taxon>
        <taxon>Eumalacostraca</taxon>
        <taxon>Eucarida</taxon>
        <taxon>Decapoda</taxon>
        <taxon>Pleocyemata</taxon>
        <taxon>Brachyura</taxon>
        <taxon>Eubrachyura</taxon>
        <taxon>Portunoidea</taxon>
        <taxon>Portunidae</taxon>
        <taxon>Portuninae</taxon>
        <taxon>Portunus</taxon>
    </lineage>
</organism>
<reference evidence="1 2" key="1">
    <citation type="submission" date="2019-05" db="EMBL/GenBank/DDBJ databases">
        <title>Another draft genome of Portunus trituberculatus and its Hox gene families provides insights of decapod evolution.</title>
        <authorList>
            <person name="Jeong J.-H."/>
            <person name="Song I."/>
            <person name="Kim S."/>
            <person name="Choi T."/>
            <person name="Kim D."/>
            <person name="Ryu S."/>
            <person name="Kim W."/>
        </authorList>
    </citation>
    <scope>NUCLEOTIDE SEQUENCE [LARGE SCALE GENOMIC DNA]</scope>
    <source>
        <tissue evidence="1">Muscle</tissue>
    </source>
</reference>